<keyword evidence="7" id="KW-0407">Ion channel</keyword>
<dbReference type="AlphaFoldDB" id="A0A2U2N582"/>
<dbReference type="Gene3D" id="1.20.120.350">
    <property type="entry name" value="Voltage-gated potassium channels. Chain C"/>
    <property type="match status" value="1"/>
</dbReference>
<keyword evidence="3 5" id="KW-1133">Transmembrane helix</keyword>
<dbReference type="PANTHER" id="PTHR10037:SF62">
    <property type="entry name" value="SODIUM CHANNEL PROTEIN 60E"/>
    <property type="match status" value="1"/>
</dbReference>
<comment type="subcellular location">
    <subcellularLocation>
        <location evidence="1">Membrane</location>
        <topology evidence="1">Multi-pass membrane protein</topology>
    </subcellularLocation>
</comment>
<dbReference type="Proteomes" id="UP000245474">
    <property type="component" value="Unassembled WGS sequence"/>
</dbReference>
<name>A0A2U2N582_9GAMM</name>
<comment type="caution">
    <text evidence="7">The sequence shown here is derived from an EMBL/GenBank/DDBJ whole genome shotgun (WGS) entry which is preliminary data.</text>
</comment>
<dbReference type="GO" id="GO:0001518">
    <property type="term" value="C:voltage-gated sodium channel complex"/>
    <property type="evidence" value="ECO:0007669"/>
    <property type="project" value="TreeGrafter"/>
</dbReference>
<evidence type="ECO:0000256" key="4">
    <source>
        <dbReference type="ARBA" id="ARBA00023136"/>
    </source>
</evidence>
<dbReference type="InterPro" id="IPR005821">
    <property type="entry name" value="Ion_trans_dom"/>
</dbReference>
<feature type="transmembrane region" description="Helical" evidence="5">
    <location>
        <begin position="84"/>
        <end position="104"/>
    </location>
</feature>
<keyword evidence="2 5" id="KW-0812">Transmembrane</keyword>
<proteinExistence type="predicted"/>
<evidence type="ECO:0000256" key="1">
    <source>
        <dbReference type="ARBA" id="ARBA00004141"/>
    </source>
</evidence>
<evidence type="ECO:0000256" key="2">
    <source>
        <dbReference type="ARBA" id="ARBA00022692"/>
    </source>
</evidence>
<feature type="transmembrane region" description="Helical" evidence="5">
    <location>
        <begin position="49"/>
        <end position="72"/>
    </location>
</feature>
<dbReference type="Pfam" id="PF00520">
    <property type="entry name" value="Ion_trans"/>
    <property type="match status" value="1"/>
</dbReference>
<dbReference type="EMBL" id="QFFI01000006">
    <property type="protein sequence ID" value="PWG64326.1"/>
    <property type="molecule type" value="Genomic_DNA"/>
</dbReference>
<dbReference type="InterPro" id="IPR027359">
    <property type="entry name" value="Volt_channel_dom_sf"/>
</dbReference>
<keyword evidence="7" id="KW-0406">Ion transport</keyword>
<dbReference type="SUPFAM" id="SSF81324">
    <property type="entry name" value="Voltage-gated potassium channels"/>
    <property type="match status" value="1"/>
</dbReference>
<keyword evidence="8" id="KW-1185">Reference proteome</keyword>
<feature type="transmembrane region" description="Helical" evidence="5">
    <location>
        <begin position="125"/>
        <end position="150"/>
    </location>
</feature>
<keyword evidence="7" id="KW-0813">Transport</keyword>
<feature type="transmembrane region" description="Helical" evidence="5">
    <location>
        <begin position="162"/>
        <end position="180"/>
    </location>
</feature>
<organism evidence="7 8">
    <name type="scientific">Sediminicurvatus halobius</name>
    <dbReference type="NCBI Taxonomy" id="2182432"/>
    <lineage>
        <taxon>Bacteria</taxon>
        <taxon>Pseudomonadati</taxon>
        <taxon>Pseudomonadota</taxon>
        <taxon>Gammaproteobacteria</taxon>
        <taxon>Chromatiales</taxon>
        <taxon>Ectothiorhodospiraceae</taxon>
        <taxon>Sediminicurvatus</taxon>
    </lineage>
</organism>
<dbReference type="PANTHER" id="PTHR10037">
    <property type="entry name" value="VOLTAGE-GATED CATION CHANNEL CALCIUM AND SODIUM"/>
    <property type="match status" value="1"/>
</dbReference>
<accession>A0A2U2N582</accession>
<protein>
    <submittedName>
        <fullName evidence="7">Voltage-gated sodium channel</fullName>
    </submittedName>
</protein>
<evidence type="ECO:0000313" key="7">
    <source>
        <dbReference type="EMBL" id="PWG64326.1"/>
    </source>
</evidence>
<dbReference type="InterPro" id="IPR043203">
    <property type="entry name" value="VGCC_Ca_Na"/>
</dbReference>
<evidence type="ECO:0000256" key="5">
    <source>
        <dbReference type="SAM" id="Phobius"/>
    </source>
</evidence>
<evidence type="ECO:0000259" key="6">
    <source>
        <dbReference type="Pfam" id="PF00520"/>
    </source>
</evidence>
<dbReference type="OrthoDB" id="5297065at2"/>
<feature type="domain" description="Ion transport" evidence="6">
    <location>
        <begin position="23"/>
        <end position="230"/>
    </location>
</feature>
<dbReference type="RefSeq" id="WP_109677051.1">
    <property type="nucleotide sequence ID" value="NZ_CP086615.1"/>
</dbReference>
<dbReference type="FunFam" id="1.10.287.70:FF:000276">
    <property type="entry name" value="Ion transport protein"/>
    <property type="match status" value="1"/>
</dbReference>
<evidence type="ECO:0000256" key="3">
    <source>
        <dbReference type="ARBA" id="ARBA00022989"/>
    </source>
</evidence>
<gene>
    <name evidence="7" type="ORF">DEM34_05440</name>
</gene>
<sequence length="279" mass="31015">MASLAAARERAGIWIESPGPHGFIIGLIVLNAITLGLETSATVTRLAGVWLDAIEAAVLAVFVVEILIKLFAWGPRFFRNGWNVFDLAIVGVALAPASGPLSILRSLRILRVLRLLSTVRRLRQLVEALITAIPSIGWIAFLLGLVFYIFGVMGTELFGPTFPEWFGTLGASMYTLFQVMTLESWSMGIARPVMETHPFAWLYFVSFILVTAFTILNLFIGIIVNTMQSAHWEEQDERRAETEARAHREREEILSLVRRISARLDRLEAESTGADGATR</sequence>
<feature type="transmembrane region" description="Helical" evidence="5">
    <location>
        <begin position="201"/>
        <end position="224"/>
    </location>
</feature>
<reference evidence="7 8" key="1">
    <citation type="submission" date="2018-05" db="EMBL/GenBank/DDBJ databases">
        <title>Spiribacter halobius sp. nov., a moderately halophilic bacterium isolated from marine solar saltern.</title>
        <authorList>
            <person name="Zheng W.-S."/>
            <person name="Lu D.-C."/>
            <person name="Du Z.-J."/>
        </authorList>
    </citation>
    <scope>NUCLEOTIDE SEQUENCE [LARGE SCALE GENOMIC DNA]</scope>
    <source>
        <strain evidence="7 8">E85</strain>
    </source>
</reference>
<keyword evidence="4 5" id="KW-0472">Membrane</keyword>
<dbReference type="GO" id="GO:0005248">
    <property type="term" value="F:voltage-gated sodium channel activity"/>
    <property type="evidence" value="ECO:0007669"/>
    <property type="project" value="TreeGrafter"/>
</dbReference>
<feature type="transmembrane region" description="Helical" evidence="5">
    <location>
        <begin position="20"/>
        <end position="37"/>
    </location>
</feature>
<evidence type="ECO:0000313" key="8">
    <source>
        <dbReference type="Proteomes" id="UP000245474"/>
    </source>
</evidence>
<dbReference type="Gene3D" id="1.10.287.70">
    <property type="match status" value="1"/>
</dbReference>